<proteinExistence type="predicted"/>
<dbReference type="HOGENOM" id="CLU_2370629_0_0_6"/>
<organism evidence="3">
    <name type="scientific">Ectopseudomonas mendocina (strain ymp)</name>
    <name type="common">Pseudomonas mendocina</name>
    <dbReference type="NCBI Taxonomy" id="399739"/>
    <lineage>
        <taxon>Bacteria</taxon>
        <taxon>Pseudomonadati</taxon>
        <taxon>Pseudomonadota</taxon>
        <taxon>Gammaproteobacteria</taxon>
        <taxon>Pseudomonadales</taxon>
        <taxon>Pseudomonadaceae</taxon>
        <taxon>Ectopseudomonas</taxon>
    </lineage>
</organism>
<evidence type="ECO:0000256" key="1">
    <source>
        <dbReference type="SAM" id="MobiDB-lite"/>
    </source>
</evidence>
<dbReference type="KEGG" id="pmy:Pmen_0173"/>
<feature type="region of interest" description="Disordered" evidence="1">
    <location>
        <begin position="41"/>
        <end position="95"/>
    </location>
</feature>
<dbReference type="AlphaFoldDB" id="A4XNN1"/>
<keyword evidence="2" id="KW-0732">Signal</keyword>
<reference evidence="3" key="1">
    <citation type="submission" date="2007-04" db="EMBL/GenBank/DDBJ databases">
        <title>Complete sequence of Pseudomonas mendocina ymp.</title>
        <authorList>
            <consortium name="US DOE Joint Genome Institute"/>
            <person name="Copeland A."/>
            <person name="Lucas S."/>
            <person name="Lapidus A."/>
            <person name="Barry K."/>
            <person name="Glavina del Rio T."/>
            <person name="Dalin E."/>
            <person name="Tice H."/>
            <person name="Pitluck S."/>
            <person name="Kiss H."/>
            <person name="Brettin T."/>
            <person name="Detter J.C."/>
            <person name="Bruce D."/>
            <person name="Han C."/>
            <person name="Schmutz J."/>
            <person name="Larimer F."/>
            <person name="Land M."/>
            <person name="Hauser L."/>
            <person name="Kyrpides N."/>
            <person name="Mikhailova N."/>
            <person name="Hersman L."/>
            <person name="Dubois J."/>
            <person name="Maurice P."/>
            <person name="Richardson P."/>
        </authorList>
    </citation>
    <scope>NUCLEOTIDE SEQUENCE [LARGE SCALE GENOMIC DNA]</scope>
    <source>
        <strain evidence="3">Ymp</strain>
    </source>
</reference>
<evidence type="ECO:0000313" key="3">
    <source>
        <dbReference type="EMBL" id="ABP82947.1"/>
    </source>
</evidence>
<feature type="compositionally biased region" description="Basic and acidic residues" evidence="1">
    <location>
        <begin position="73"/>
        <end position="85"/>
    </location>
</feature>
<dbReference type="EMBL" id="CP000680">
    <property type="protein sequence ID" value="ABP82947.1"/>
    <property type="molecule type" value="Genomic_DNA"/>
</dbReference>
<gene>
    <name evidence="3" type="ordered locus">Pmen_0173</name>
</gene>
<name>A4XNN1_ECTM1</name>
<dbReference type="STRING" id="399739.Pmen_0173"/>
<accession>A4XNN1</accession>
<evidence type="ECO:0000256" key="2">
    <source>
        <dbReference type="SAM" id="SignalP"/>
    </source>
</evidence>
<feature type="signal peptide" evidence="2">
    <location>
        <begin position="1"/>
        <end position="21"/>
    </location>
</feature>
<sequence length="95" mass="10366">MYLVRLSLFCVATLLVNGAYANDFIGSAGASARTADLTVSNAQSRESASAKQRELSQSSGSRRAQDDAQWLRISDETDTANREPRPAVSTPRWVF</sequence>
<feature type="compositionally biased region" description="Polar residues" evidence="1">
    <location>
        <begin position="41"/>
        <end position="62"/>
    </location>
</feature>
<dbReference type="OrthoDB" id="6902582at2"/>
<dbReference type="PATRIC" id="fig|399739.8.peg.175"/>
<protein>
    <submittedName>
        <fullName evidence="3">Uncharacterized protein</fullName>
    </submittedName>
</protein>
<feature type="chain" id="PRO_5002675722" evidence="2">
    <location>
        <begin position="22"/>
        <end position="95"/>
    </location>
</feature>